<reference evidence="3" key="1">
    <citation type="journal article" date="2019" name="Int. J. Syst. Evol. Microbiol.">
        <title>The Global Catalogue of Microorganisms (GCM) 10K type strain sequencing project: providing services to taxonomists for standard genome sequencing and annotation.</title>
        <authorList>
            <consortium name="The Broad Institute Genomics Platform"/>
            <consortium name="The Broad Institute Genome Sequencing Center for Infectious Disease"/>
            <person name="Wu L."/>
            <person name="Ma J."/>
        </authorList>
    </citation>
    <scope>NUCLEOTIDE SEQUENCE [LARGE SCALE GENOMIC DNA]</scope>
    <source>
        <strain evidence="3">NBRC 103632</strain>
    </source>
</reference>
<dbReference type="InterPro" id="IPR000326">
    <property type="entry name" value="PAP2/HPO"/>
</dbReference>
<evidence type="ECO:0000259" key="1">
    <source>
        <dbReference type="Pfam" id="PF01569"/>
    </source>
</evidence>
<name>A0AA37WTW4_9HYPH</name>
<comment type="caution">
    <text evidence="2">The sequence shown here is derived from an EMBL/GenBank/DDBJ whole genome shotgun (WGS) entry which is preliminary data.</text>
</comment>
<dbReference type="InterPro" id="IPR001011">
    <property type="entry name" value="Acid_Pase_classA_bac"/>
</dbReference>
<dbReference type="EMBL" id="BSPL01000029">
    <property type="protein sequence ID" value="GLS73675.1"/>
    <property type="molecule type" value="Genomic_DNA"/>
</dbReference>
<evidence type="ECO:0000313" key="2">
    <source>
        <dbReference type="EMBL" id="GLS73675.1"/>
    </source>
</evidence>
<dbReference type="Proteomes" id="UP001157440">
    <property type="component" value="Unassembled WGS sequence"/>
</dbReference>
<dbReference type="Pfam" id="PF01569">
    <property type="entry name" value="PAP2"/>
    <property type="match status" value="1"/>
</dbReference>
<dbReference type="SUPFAM" id="SSF48317">
    <property type="entry name" value="Acid phosphatase/Vanadium-dependent haloperoxidase"/>
    <property type="match status" value="1"/>
</dbReference>
<accession>A0AA37WTW4</accession>
<dbReference type="AlphaFoldDB" id="A0AA37WTW4"/>
<dbReference type="Gene3D" id="1.20.144.10">
    <property type="entry name" value="Phosphatidic acid phosphatase type 2/haloperoxidase"/>
    <property type="match status" value="1"/>
</dbReference>
<evidence type="ECO:0000313" key="3">
    <source>
        <dbReference type="Proteomes" id="UP001157440"/>
    </source>
</evidence>
<protein>
    <recommendedName>
        <fullName evidence="1">Phosphatidic acid phosphatase type 2/haloperoxidase domain-containing protein</fullName>
    </recommendedName>
</protein>
<proteinExistence type="predicted"/>
<sequence length="477" mass="49816">MAGGEGWMAGALKVGLVLLGAALPLQAQAQSSANLTALRGLVPVARLQTSPDGRAALDANLRVTGDIQTGDLKQPILLPFPEQQQLALRDCFITDGNAANLADGLGTTLAQAYHAKATYSDYKTFTSIAPAVANLIGYTNNVSKSDSNSGKYFFANATTNGKHPVSAEAAAILADGAVTDVFGKAYDRPAGSPGADRYGNSRPFQTLPRLRAYRGQDYFGDPSHSLDWLRGPSQDLVDSPSYPSGHTTYGYTESMLLALLVPERYQQMVARAAEYGNDRIIVGAHYAMDVLGGRATSLHALAHLLANDPAYVGQIRKNPAVLDKASAEADKTVGVTDYRALLTEARAAMTAALKAGCGDTVAACAAKDDGRFKDPAANAAFYAATQTYGLPVVHPEIAGRREDVAKVAPEAGHLLTAAFPSLTLDEANAILTETQGPGGGFLDDGSEFGVYSRLDLYTAAGKAAALAASRGGTSATR</sequence>
<feature type="domain" description="Phosphatidic acid phosphatase type 2/haloperoxidase" evidence="1">
    <location>
        <begin position="199"/>
        <end position="301"/>
    </location>
</feature>
<dbReference type="GO" id="GO:0030288">
    <property type="term" value="C:outer membrane-bounded periplasmic space"/>
    <property type="evidence" value="ECO:0007669"/>
    <property type="project" value="InterPro"/>
</dbReference>
<dbReference type="GO" id="GO:0003993">
    <property type="term" value="F:acid phosphatase activity"/>
    <property type="evidence" value="ECO:0007669"/>
    <property type="project" value="InterPro"/>
</dbReference>
<keyword evidence="3" id="KW-1185">Reference proteome</keyword>
<dbReference type="PRINTS" id="PR00483">
    <property type="entry name" value="BACPHPHTASE"/>
</dbReference>
<dbReference type="InterPro" id="IPR036938">
    <property type="entry name" value="PAP2/HPO_sf"/>
</dbReference>
<organism evidence="2 3">
    <name type="scientific">Methylobacterium tardum</name>
    <dbReference type="NCBI Taxonomy" id="374432"/>
    <lineage>
        <taxon>Bacteria</taxon>
        <taxon>Pseudomonadati</taxon>
        <taxon>Pseudomonadota</taxon>
        <taxon>Alphaproteobacteria</taxon>
        <taxon>Hyphomicrobiales</taxon>
        <taxon>Methylobacteriaceae</taxon>
        <taxon>Methylobacterium</taxon>
    </lineage>
</organism>
<gene>
    <name evidence="2" type="ORF">GCM10007890_56900</name>
</gene>